<organism evidence="3 4">
    <name type="scientific">Pseudomonas lini</name>
    <dbReference type="NCBI Taxonomy" id="163011"/>
    <lineage>
        <taxon>Bacteria</taxon>
        <taxon>Pseudomonadati</taxon>
        <taxon>Pseudomonadota</taxon>
        <taxon>Gammaproteobacteria</taxon>
        <taxon>Pseudomonadales</taxon>
        <taxon>Pseudomonadaceae</taxon>
        <taxon>Pseudomonas</taxon>
    </lineage>
</organism>
<reference evidence="2 5" key="3">
    <citation type="submission" date="2019-09" db="EMBL/GenBank/DDBJ databases">
        <title>Draft genome sequences of 48 bacterial type strains from the CCUG.</title>
        <authorList>
            <person name="Tunovic T."/>
            <person name="Pineiro-Iglesias B."/>
            <person name="Unosson C."/>
            <person name="Inganas E."/>
            <person name="Ohlen M."/>
            <person name="Cardew S."/>
            <person name="Jensie-Markopoulos S."/>
            <person name="Salva-Serra F."/>
            <person name="Jaen-Luchoro D."/>
            <person name="Karlsson R."/>
            <person name="Svensson-Stadler L."/>
            <person name="Chun J."/>
            <person name="Moore E."/>
        </authorList>
    </citation>
    <scope>NUCLEOTIDE SEQUENCE [LARGE SCALE GENOMIC DNA]</scope>
    <source>
        <strain evidence="2 5">CCUG 51522</strain>
    </source>
</reference>
<dbReference type="AlphaFoldDB" id="A0A0J6HGC3"/>
<keyword evidence="1" id="KW-1133">Transmembrane helix</keyword>
<dbReference type="Proteomes" id="UP000182814">
    <property type="component" value="Chromosome I"/>
</dbReference>
<feature type="transmembrane region" description="Helical" evidence="1">
    <location>
        <begin position="40"/>
        <end position="63"/>
    </location>
</feature>
<protein>
    <submittedName>
        <fullName evidence="3">O-antigen ligase like membrane protein</fullName>
    </submittedName>
</protein>
<dbReference type="GO" id="GO:0016874">
    <property type="term" value="F:ligase activity"/>
    <property type="evidence" value="ECO:0007669"/>
    <property type="project" value="UniProtKB-KW"/>
</dbReference>
<evidence type="ECO:0000313" key="3">
    <source>
        <dbReference type="EMBL" id="SDT52087.1"/>
    </source>
</evidence>
<feature type="transmembrane region" description="Helical" evidence="1">
    <location>
        <begin position="359"/>
        <end position="375"/>
    </location>
</feature>
<evidence type="ECO:0000313" key="5">
    <source>
        <dbReference type="Proteomes" id="UP000434925"/>
    </source>
</evidence>
<dbReference type="EMBL" id="VZPO01000006">
    <property type="protein sequence ID" value="KAB0503633.1"/>
    <property type="molecule type" value="Genomic_DNA"/>
</dbReference>
<keyword evidence="1" id="KW-0472">Membrane</keyword>
<name>A0A0J6HGC3_9PSED</name>
<feature type="transmembrane region" description="Helical" evidence="1">
    <location>
        <begin position="170"/>
        <end position="190"/>
    </location>
</feature>
<dbReference type="GO" id="GO:0016020">
    <property type="term" value="C:membrane"/>
    <property type="evidence" value="ECO:0007669"/>
    <property type="project" value="UniProtKB-SubCell"/>
</dbReference>
<reference evidence="3" key="1">
    <citation type="submission" date="2016-10" db="EMBL/GenBank/DDBJ databases">
        <authorList>
            <person name="de Groot N.N."/>
        </authorList>
    </citation>
    <scope>NUCLEOTIDE SEQUENCE [LARGE SCALE GENOMIC DNA]</scope>
    <source>
        <strain evidence="3">BS3782</strain>
    </source>
</reference>
<feature type="transmembrane region" description="Helical" evidence="1">
    <location>
        <begin position="75"/>
        <end position="98"/>
    </location>
</feature>
<dbReference type="RefSeq" id="WP_038978340.1">
    <property type="nucleotide sequence ID" value="NZ_JABTYG010000003.1"/>
</dbReference>
<dbReference type="InterPro" id="IPR045949">
    <property type="entry name" value="DUF6369"/>
</dbReference>
<feature type="transmembrane region" description="Helical" evidence="1">
    <location>
        <begin position="139"/>
        <end position="158"/>
    </location>
</feature>
<accession>A0A0J6HGC3</accession>
<dbReference type="EMBL" id="LT629746">
    <property type="protein sequence ID" value="SDT52087.1"/>
    <property type="molecule type" value="Genomic_DNA"/>
</dbReference>
<evidence type="ECO:0000256" key="1">
    <source>
        <dbReference type="SAM" id="Phobius"/>
    </source>
</evidence>
<feature type="transmembrane region" description="Helical" evidence="1">
    <location>
        <begin position="110"/>
        <end position="127"/>
    </location>
</feature>
<gene>
    <name evidence="2" type="ORF">F7R14_17980</name>
    <name evidence="3" type="ORF">SAMN04490191_4925</name>
</gene>
<dbReference type="Proteomes" id="UP000434925">
    <property type="component" value="Unassembled WGS sequence"/>
</dbReference>
<keyword evidence="1" id="KW-0812">Transmembrane</keyword>
<evidence type="ECO:0000313" key="4">
    <source>
        <dbReference type="Proteomes" id="UP000182814"/>
    </source>
</evidence>
<feature type="transmembrane region" description="Helical" evidence="1">
    <location>
        <begin position="210"/>
        <end position="234"/>
    </location>
</feature>
<feature type="transmembrane region" description="Helical" evidence="1">
    <location>
        <begin position="240"/>
        <end position="261"/>
    </location>
</feature>
<feature type="transmembrane region" description="Helical" evidence="1">
    <location>
        <begin position="296"/>
        <end position="315"/>
    </location>
</feature>
<reference evidence="4" key="2">
    <citation type="submission" date="2016-10" db="EMBL/GenBank/DDBJ databases">
        <authorList>
            <person name="Varghese N."/>
            <person name="Submissions S."/>
        </authorList>
    </citation>
    <scope>NUCLEOTIDE SEQUENCE [LARGE SCALE GENOMIC DNA]</scope>
    <source>
        <strain evidence="4">BS3782</strain>
    </source>
</reference>
<evidence type="ECO:0000313" key="2">
    <source>
        <dbReference type="EMBL" id="KAB0503633.1"/>
    </source>
</evidence>
<keyword evidence="3" id="KW-0436">Ligase</keyword>
<dbReference type="Pfam" id="PF19896">
    <property type="entry name" value="DUF6369"/>
    <property type="match status" value="1"/>
</dbReference>
<feature type="transmembrane region" description="Helical" evidence="1">
    <location>
        <begin position="327"/>
        <end position="347"/>
    </location>
</feature>
<dbReference type="PATRIC" id="fig|163011.3.peg.3226"/>
<keyword evidence="4" id="KW-1185">Reference proteome</keyword>
<sequence>MFYLLSLIALSAGLLAIKTPKYSIVFLGVMLSVIPTGNSYSEIISLKGLYFFDFYIAGALSALLTRQVVTQKRQLTVPAGLLFGCGLYVVLLACGLIGSPNKYLLKDIRPFIMILSFIVLTNIATLAAKTLTLQTVLKILIAMTAFNVLDIAWLRLGLYSFQDVYYEENAYRYLDGGTYAAVAYLIYYFIDPGLFENKKKLARICLMTSFICLFIANSRFIFVSVFAAIIIHQYTKPARMIGIVLLGSVVLMAFIGISNMIGADRINDALSSEGLAVQLTTRFSPALDLIRNMNPMHYFVGLGAGTPFEIPWFEYRGLDDKNSNIDSAYLTYFVKYGVIGLYLLFVFTTSMTHHLKTRVAVSIATFLALMFIVSATPYQPYAIGIAYSAIILRVVAEHAVRQRKKTLTFHQPLIAPSFQVKAR</sequence>
<proteinExistence type="predicted"/>
<feature type="transmembrane region" description="Helical" evidence="1">
    <location>
        <begin position="381"/>
        <end position="400"/>
    </location>
</feature>